<accession>A0A850NCZ4</accession>
<feature type="transmembrane region" description="Helical" evidence="11">
    <location>
        <begin position="404"/>
        <end position="423"/>
    </location>
</feature>
<dbReference type="SMART" id="SM00028">
    <property type="entry name" value="TPR"/>
    <property type="match status" value="6"/>
</dbReference>
<dbReference type="Pfam" id="PF07730">
    <property type="entry name" value="HisKA_3"/>
    <property type="match status" value="1"/>
</dbReference>
<evidence type="ECO:0000256" key="10">
    <source>
        <dbReference type="SAM" id="Coils"/>
    </source>
</evidence>
<dbReference type="InterPro" id="IPR050482">
    <property type="entry name" value="Sensor_HK_TwoCompSys"/>
</dbReference>
<dbReference type="GO" id="GO:0000155">
    <property type="term" value="F:phosphorelay sensor kinase activity"/>
    <property type="evidence" value="ECO:0007669"/>
    <property type="project" value="InterPro"/>
</dbReference>
<feature type="repeat" description="TPR" evidence="9">
    <location>
        <begin position="206"/>
        <end position="239"/>
    </location>
</feature>
<keyword evidence="11" id="KW-1133">Transmembrane helix</keyword>
<keyword evidence="10" id="KW-0175">Coiled coil</keyword>
<evidence type="ECO:0000256" key="9">
    <source>
        <dbReference type="PROSITE-ProRule" id="PRU00339"/>
    </source>
</evidence>
<keyword evidence="16" id="KW-1185">Reference proteome</keyword>
<keyword evidence="3" id="KW-0597">Phosphoprotein</keyword>
<dbReference type="Proteomes" id="UP000558089">
    <property type="component" value="Unassembled WGS sequence"/>
</dbReference>
<keyword evidence="7" id="KW-0067">ATP-binding</keyword>
<dbReference type="Pfam" id="PF13424">
    <property type="entry name" value="TPR_12"/>
    <property type="match status" value="1"/>
</dbReference>
<keyword evidence="9" id="KW-0802">TPR repeat</keyword>
<sequence>MTIFQKTLIPILLFGLLSLHTVEAQDIQQAINALKDTLEVKEGEDRILVLKDIAMKFRSIDMDSARYYTKLAFNEAEALDDDYYRARIWIVYGILSWDEGRPKEALSFHLKAKPILENSKDYFVLGSLYTNLANTYEALSEFDKAVDFQFKALESFTEGKDTLWIAGSYLNLGNRYKLIQEPGLTMEYYLKALDLYERIGNNYFMAMCYNSLAVAYLENKQYNKAIEYAKKSYDTNKDVGAILELAYPLTNLALASWALGKYDEAELYYIEAIALQEKKGERLALISLKNDLANIYLNQGKMNRAEKLALTTYREADSIDYLPGIDALSKTLSLIYEEKPDFKKAYVYHQKHKAARDSLYFTEKAKEMFNLKEKYESEQKENEILRQKNELVEGELALKNRNNMLMGSGALLAILLIVGFVIFREQKVKAKNFARETALEKAMAEARAQENLKEQRLRIARDLHDNIGSQLTYLTSITDSAKRGIDKGEVFLMEKLTQMKQFSLVTISELRDTIWAMNKDEISLEDIKERTQQLAATVHEATDDKVRMKVEGRPDHKVLNAFVGMNLFRIIQESVNNAVKHSGSEQIQVRFTDIDKKVQIEIEDFGQGFDTLQSSNGNGLQIMKNRAEKAGIDFKQESIIGKSTKVTLQVKA</sequence>
<dbReference type="PANTHER" id="PTHR24421:SF10">
    <property type="entry name" value="NITRATE_NITRITE SENSOR PROTEIN NARQ"/>
    <property type="match status" value="1"/>
</dbReference>
<dbReference type="InterPro" id="IPR019734">
    <property type="entry name" value="TPR_rpt"/>
</dbReference>
<keyword evidence="8" id="KW-0902">Two-component regulatory system</keyword>
<dbReference type="GO" id="GO:0016020">
    <property type="term" value="C:membrane"/>
    <property type="evidence" value="ECO:0007669"/>
    <property type="project" value="InterPro"/>
</dbReference>
<keyword evidence="4" id="KW-0808">Transferase</keyword>
<dbReference type="AlphaFoldDB" id="A0A850NCZ4"/>
<evidence type="ECO:0000256" key="11">
    <source>
        <dbReference type="SAM" id="Phobius"/>
    </source>
</evidence>
<name>A0A850NCZ4_9FLAO</name>
<dbReference type="InterPro" id="IPR011990">
    <property type="entry name" value="TPR-like_helical_dom_sf"/>
</dbReference>
<dbReference type="InterPro" id="IPR003594">
    <property type="entry name" value="HATPase_dom"/>
</dbReference>
<evidence type="ECO:0000256" key="2">
    <source>
        <dbReference type="ARBA" id="ARBA00012438"/>
    </source>
</evidence>
<evidence type="ECO:0000259" key="13">
    <source>
        <dbReference type="Pfam" id="PF02518"/>
    </source>
</evidence>
<dbReference type="Gene3D" id="1.25.40.10">
    <property type="entry name" value="Tetratricopeptide repeat domain"/>
    <property type="match status" value="2"/>
</dbReference>
<evidence type="ECO:0000256" key="7">
    <source>
        <dbReference type="ARBA" id="ARBA00022840"/>
    </source>
</evidence>
<evidence type="ECO:0000256" key="4">
    <source>
        <dbReference type="ARBA" id="ARBA00022679"/>
    </source>
</evidence>
<dbReference type="CDD" id="cd16917">
    <property type="entry name" value="HATPase_UhpB-NarQ-NarX-like"/>
    <property type="match status" value="1"/>
</dbReference>
<dbReference type="EMBL" id="WYET01000001">
    <property type="protein sequence ID" value="NVN16810.1"/>
    <property type="molecule type" value="Genomic_DNA"/>
</dbReference>
<feature type="domain" description="Histidine kinase/HSP90-like ATPase" evidence="13">
    <location>
        <begin position="566"/>
        <end position="651"/>
    </location>
</feature>
<feature type="signal peptide" evidence="12">
    <location>
        <begin position="1"/>
        <end position="24"/>
    </location>
</feature>
<dbReference type="Pfam" id="PF02518">
    <property type="entry name" value="HATPase_c"/>
    <property type="match status" value="1"/>
</dbReference>
<dbReference type="Gene3D" id="3.30.565.10">
    <property type="entry name" value="Histidine kinase-like ATPase, C-terminal domain"/>
    <property type="match status" value="1"/>
</dbReference>
<feature type="domain" description="Signal transduction histidine kinase subgroup 3 dimerisation and phosphoacceptor" evidence="14">
    <location>
        <begin position="456"/>
        <end position="519"/>
    </location>
</feature>
<evidence type="ECO:0000313" key="16">
    <source>
        <dbReference type="Proteomes" id="UP000558089"/>
    </source>
</evidence>
<dbReference type="RefSeq" id="WP_176618866.1">
    <property type="nucleotide sequence ID" value="NZ_WYET01000001.1"/>
</dbReference>
<dbReference type="SUPFAM" id="SSF55874">
    <property type="entry name" value="ATPase domain of HSP90 chaperone/DNA topoisomerase II/histidine kinase"/>
    <property type="match status" value="1"/>
</dbReference>
<keyword evidence="11" id="KW-0472">Membrane</keyword>
<evidence type="ECO:0000256" key="8">
    <source>
        <dbReference type="ARBA" id="ARBA00023012"/>
    </source>
</evidence>
<dbReference type="EC" id="2.7.13.3" evidence="2"/>
<feature type="repeat" description="TPR" evidence="9">
    <location>
        <begin position="119"/>
        <end position="152"/>
    </location>
</feature>
<dbReference type="GO" id="GO:0046983">
    <property type="term" value="F:protein dimerization activity"/>
    <property type="evidence" value="ECO:0007669"/>
    <property type="project" value="InterPro"/>
</dbReference>
<dbReference type="Pfam" id="PF13374">
    <property type="entry name" value="TPR_10"/>
    <property type="match status" value="1"/>
</dbReference>
<evidence type="ECO:0000256" key="1">
    <source>
        <dbReference type="ARBA" id="ARBA00000085"/>
    </source>
</evidence>
<proteinExistence type="predicted"/>
<evidence type="ECO:0000256" key="5">
    <source>
        <dbReference type="ARBA" id="ARBA00022741"/>
    </source>
</evidence>
<organism evidence="15 16">
    <name type="scientific">Flagellimonas chongwuensis</name>
    <dbReference type="NCBI Taxonomy" id="2697365"/>
    <lineage>
        <taxon>Bacteria</taxon>
        <taxon>Pseudomonadati</taxon>
        <taxon>Bacteroidota</taxon>
        <taxon>Flavobacteriia</taxon>
        <taxon>Flavobacteriales</taxon>
        <taxon>Flavobacteriaceae</taxon>
        <taxon>Flagellimonas</taxon>
    </lineage>
</organism>
<keyword evidence="12" id="KW-0732">Signal</keyword>
<dbReference type="Gene3D" id="1.20.5.1930">
    <property type="match status" value="1"/>
</dbReference>
<dbReference type="PANTHER" id="PTHR24421">
    <property type="entry name" value="NITRATE/NITRITE SENSOR PROTEIN NARX-RELATED"/>
    <property type="match status" value="1"/>
</dbReference>
<feature type="chain" id="PRO_5032560662" description="histidine kinase" evidence="12">
    <location>
        <begin position="25"/>
        <end position="652"/>
    </location>
</feature>
<dbReference type="SUPFAM" id="SSF48452">
    <property type="entry name" value="TPR-like"/>
    <property type="match status" value="2"/>
</dbReference>
<dbReference type="InterPro" id="IPR011712">
    <property type="entry name" value="Sig_transdc_His_kin_sub3_dim/P"/>
</dbReference>
<keyword evidence="5" id="KW-0547">Nucleotide-binding</keyword>
<gene>
    <name evidence="15" type="ORF">GUA46_00535</name>
</gene>
<keyword evidence="6" id="KW-0418">Kinase</keyword>
<evidence type="ECO:0000259" key="14">
    <source>
        <dbReference type="Pfam" id="PF07730"/>
    </source>
</evidence>
<dbReference type="InterPro" id="IPR036890">
    <property type="entry name" value="HATPase_C_sf"/>
</dbReference>
<evidence type="ECO:0000256" key="12">
    <source>
        <dbReference type="SAM" id="SignalP"/>
    </source>
</evidence>
<feature type="coiled-coil region" evidence="10">
    <location>
        <begin position="368"/>
        <end position="395"/>
    </location>
</feature>
<keyword evidence="11" id="KW-0812">Transmembrane</keyword>
<dbReference type="PROSITE" id="PS50005">
    <property type="entry name" value="TPR"/>
    <property type="match status" value="2"/>
</dbReference>
<comment type="catalytic activity">
    <reaction evidence="1">
        <text>ATP + protein L-histidine = ADP + protein N-phospho-L-histidine.</text>
        <dbReference type="EC" id="2.7.13.3"/>
    </reaction>
</comment>
<evidence type="ECO:0000256" key="6">
    <source>
        <dbReference type="ARBA" id="ARBA00022777"/>
    </source>
</evidence>
<dbReference type="GO" id="GO:0005524">
    <property type="term" value="F:ATP binding"/>
    <property type="evidence" value="ECO:0007669"/>
    <property type="project" value="UniProtKB-KW"/>
</dbReference>
<evidence type="ECO:0000313" key="15">
    <source>
        <dbReference type="EMBL" id="NVN16810.1"/>
    </source>
</evidence>
<protein>
    <recommendedName>
        <fullName evidence="2">histidine kinase</fullName>
        <ecNumber evidence="2">2.7.13.3</ecNumber>
    </recommendedName>
</protein>
<reference evidence="15 16" key="1">
    <citation type="submission" date="2020-01" db="EMBL/GenBank/DDBJ databases">
        <title>Draft Genome Analysis of Muricauda sp. HICW Isolated from coastal seawater of PR China.</title>
        <authorList>
            <person name="Chen M.-X."/>
        </authorList>
    </citation>
    <scope>NUCLEOTIDE SEQUENCE [LARGE SCALE GENOMIC DNA]</scope>
    <source>
        <strain evidence="15 16">HICW</strain>
    </source>
</reference>
<comment type="caution">
    <text evidence="15">The sequence shown here is derived from an EMBL/GenBank/DDBJ whole genome shotgun (WGS) entry which is preliminary data.</text>
</comment>
<evidence type="ECO:0000256" key="3">
    <source>
        <dbReference type="ARBA" id="ARBA00022553"/>
    </source>
</evidence>